<dbReference type="OrthoDB" id="432970at2759"/>
<evidence type="ECO:0000313" key="3">
    <source>
        <dbReference type="Proteomes" id="UP000772434"/>
    </source>
</evidence>
<sequence>MFNSISKRSLLAFILAAITANVYATHSCPSCASSLSGTYAVLNANSSMLLNLNGGTSPTQTIIEFPLTQPIQNFPNQLWKYIRGPGNTATLRLGTQCAASPSTPAPAWNVVPTSGGYLIIDDATGLTLTVRLTLGCVPALLAVFLSVINPSALEQVWVFIDTSTVAGQMRSTPTRLNIESRPGKPNATTLAIRLSSQIFQRRDDRCRRAGGIGCLVVLVQCDGIRPIEVDLPSKIFLGHERRFELFVARPFCGIQTDYNNDGEGTTTERKLRVRSRLLIQPLASSLVRRYNTSSVRYVRISKTWLIQSLFLCGSGYSMVQHDPDEIHWDKAVKPLLVAESKLTRRDLPNSVGVGLLQSPERQSSNDSNRKLLRIYVDSVSGSLSVAA</sequence>
<dbReference type="EMBL" id="JADNRY010000196">
    <property type="protein sequence ID" value="KAF9061606.1"/>
    <property type="molecule type" value="Genomic_DNA"/>
</dbReference>
<dbReference type="AlphaFoldDB" id="A0A9P5U094"/>
<feature type="chain" id="PRO_5040176371" evidence="1">
    <location>
        <begin position="25"/>
        <end position="387"/>
    </location>
</feature>
<keyword evidence="1" id="KW-0732">Signal</keyword>
<organism evidence="2 3">
    <name type="scientific">Rhodocollybia butyracea</name>
    <dbReference type="NCBI Taxonomy" id="206335"/>
    <lineage>
        <taxon>Eukaryota</taxon>
        <taxon>Fungi</taxon>
        <taxon>Dikarya</taxon>
        <taxon>Basidiomycota</taxon>
        <taxon>Agaricomycotina</taxon>
        <taxon>Agaricomycetes</taxon>
        <taxon>Agaricomycetidae</taxon>
        <taxon>Agaricales</taxon>
        <taxon>Marasmiineae</taxon>
        <taxon>Omphalotaceae</taxon>
        <taxon>Rhodocollybia</taxon>
    </lineage>
</organism>
<dbReference type="Proteomes" id="UP000772434">
    <property type="component" value="Unassembled WGS sequence"/>
</dbReference>
<gene>
    <name evidence="2" type="ORF">BDP27DRAFT_1369517</name>
</gene>
<evidence type="ECO:0000313" key="2">
    <source>
        <dbReference type="EMBL" id="KAF9061606.1"/>
    </source>
</evidence>
<name>A0A9P5U094_9AGAR</name>
<keyword evidence="3" id="KW-1185">Reference proteome</keyword>
<feature type="signal peptide" evidence="1">
    <location>
        <begin position="1"/>
        <end position="24"/>
    </location>
</feature>
<evidence type="ECO:0000256" key="1">
    <source>
        <dbReference type="SAM" id="SignalP"/>
    </source>
</evidence>
<comment type="caution">
    <text evidence="2">The sequence shown here is derived from an EMBL/GenBank/DDBJ whole genome shotgun (WGS) entry which is preliminary data.</text>
</comment>
<proteinExistence type="predicted"/>
<accession>A0A9P5U094</accession>
<reference evidence="2" key="1">
    <citation type="submission" date="2020-11" db="EMBL/GenBank/DDBJ databases">
        <authorList>
            <consortium name="DOE Joint Genome Institute"/>
            <person name="Ahrendt S."/>
            <person name="Riley R."/>
            <person name="Andreopoulos W."/>
            <person name="Labutti K."/>
            <person name="Pangilinan J."/>
            <person name="Ruiz-Duenas F.J."/>
            <person name="Barrasa J.M."/>
            <person name="Sanchez-Garcia M."/>
            <person name="Camarero S."/>
            <person name="Miyauchi S."/>
            <person name="Serrano A."/>
            <person name="Linde D."/>
            <person name="Babiker R."/>
            <person name="Drula E."/>
            <person name="Ayuso-Fernandez I."/>
            <person name="Pacheco R."/>
            <person name="Padilla G."/>
            <person name="Ferreira P."/>
            <person name="Barriuso J."/>
            <person name="Kellner H."/>
            <person name="Castanera R."/>
            <person name="Alfaro M."/>
            <person name="Ramirez L."/>
            <person name="Pisabarro A.G."/>
            <person name="Kuo A."/>
            <person name="Tritt A."/>
            <person name="Lipzen A."/>
            <person name="He G."/>
            <person name="Yan M."/>
            <person name="Ng V."/>
            <person name="Cullen D."/>
            <person name="Martin F."/>
            <person name="Rosso M.-N."/>
            <person name="Henrissat B."/>
            <person name="Hibbett D."/>
            <person name="Martinez A.T."/>
            <person name="Grigoriev I.V."/>
        </authorList>
    </citation>
    <scope>NUCLEOTIDE SEQUENCE</scope>
    <source>
        <strain evidence="2">AH 40177</strain>
    </source>
</reference>
<protein>
    <submittedName>
        <fullName evidence="2">Uncharacterized protein</fullName>
    </submittedName>
</protein>